<accession>A0A1C3XGD5</accession>
<organism evidence="1 2">
    <name type="scientific">Bradyrhizobium shewense</name>
    <dbReference type="NCBI Taxonomy" id="1761772"/>
    <lineage>
        <taxon>Bacteria</taxon>
        <taxon>Pseudomonadati</taxon>
        <taxon>Pseudomonadota</taxon>
        <taxon>Alphaproteobacteria</taxon>
        <taxon>Hyphomicrobiales</taxon>
        <taxon>Nitrobacteraceae</taxon>
        <taxon>Bradyrhizobium</taxon>
    </lineage>
</organism>
<dbReference type="EMBL" id="FMAI01000015">
    <property type="protein sequence ID" value="SCB51215.1"/>
    <property type="molecule type" value="Genomic_DNA"/>
</dbReference>
<evidence type="ECO:0000313" key="2">
    <source>
        <dbReference type="Proteomes" id="UP000199184"/>
    </source>
</evidence>
<evidence type="ECO:0000313" key="1">
    <source>
        <dbReference type="EMBL" id="SCB51215.1"/>
    </source>
</evidence>
<proteinExistence type="predicted"/>
<protein>
    <submittedName>
        <fullName evidence="1">Uncharacterized protein</fullName>
    </submittedName>
</protein>
<dbReference type="AlphaFoldDB" id="A0A1C3XGD5"/>
<dbReference type="RefSeq" id="WP_091963441.1">
    <property type="nucleotide sequence ID" value="NZ_FMAI01000015.1"/>
</dbReference>
<gene>
    <name evidence="1" type="ORF">GA0061098_1015106</name>
</gene>
<dbReference type="Proteomes" id="UP000199184">
    <property type="component" value="Unassembled WGS sequence"/>
</dbReference>
<name>A0A1C3XGD5_9BRAD</name>
<reference evidence="2" key="1">
    <citation type="submission" date="2016-08" db="EMBL/GenBank/DDBJ databases">
        <authorList>
            <person name="Varghese N."/>
            <person name="Submissions Spin"/>
        </authorList>
    </citation>
    <scope>NUCLEOTIDE SEQUENCE [LARGE SCALE GENOMIC DNA]</scope>
    <source>
        <strain evidence="2">ERR11</strain>
    </source>
</reference>
<keyword evidence="2" id="KW-1185">Reference proteome</keyword>
<sequence>MSDILSQIVLRNNALKIGLAAPYVDTIEVSSTRKFHPAFIRAIKANSGSAFPKRKKDRKNPELVWRHILIINQPSRFCIELLQLYAQIDRNLSLYRLHIAFDLIQLYTGCTYDGAVEVLKNLLHLRHRRHSDWIYEYGGTTYSIYISRRKSRPYRNLCVYNTKPSSITGEDNAIHVEIRLERKRSVQAAGIFEPIDVLSIKPEQIFTQYCVVKDHRAKLEEITLRGITSTCENYADDAPSYIEMRVRALSRRIGLHHVSVYAKHYPDRFDRLEKWDCLDFERDLNWASADVACDDAVRELRSLLPPPRKIKPAIRPSIIRERL</sequence>